<sequence>MDPRGTSKALSSREVIDSLAMELDQLYSRIRRSVKPSQGTSTAAVGRTLLGQYLISQIKHYLYRW</sequence>
<name>A0A183J984_9BILA</name>
<protein>
    <submittedName>
        <fullName evidence="3">RNA-directed DNA polymerase</fullName>
    </submittedName>
</protein>
<accession>A0A183J984</accession>
<evidence type="ECO:0000313" key="3">
    <source>
        <dbReference type="WBParaSite" id="SBAD_0001284001-mRNA-1"/>
    </source>
</evidence>
<proteinExistence type="predicted"/>
<reference evidence="1 2" key="2">
    <citation type="submission" date="2018-11" db="EMBL/GenBank/DDBJ databases">
        <authorList>
            <consortium name="Pathogen Informatics"/>
        </authorList>
    </citation>
    <scope>NUCLEOTIDE SEQUENCE [LARGE SCALE GENOMIC DNA]</scope>
</reference>
<gene>
    <name evidence="1" type="ORF">SBAD_LOCUS12432</name>
</gene>
<evidence type="ECO:0000313" key="2">
    <source>
        <dbReference type="Proteomes" id="UP000270296"/>
    </source>
</evidence>
<dbReference type="WBParaSite" id="SBAD_0001284001-mRNA-1">
    <property type="protein sequence ID" value="SBAD_0001284001-mRNA-1"/>
    <property type="gene ID" value="SBAD_0001284001"/>
</dbReference>
<dbReference type="AlphaFoldDB" id="A0A183J984"/>
<keyword evidence="2" id="KW-1185">Reference proteome</keyword>
<evidence type="ECO:0000313" key="1">
    <source>
        <dbReference type="EMBL" id="VDP48280.1"/>
    </source>
</evidence>
<organism evidence="3">
    <name type="scientific">Soboliphyme baturini</name>
    <dbReference type="NCBI Taxonomy" id="241478"/>
    <lineage>
        <taxon>Eukaryota</taxon>
        <taxon>Metazoa</taxon>
        <taxon>Ecdysozoa</taxon>
        <taxon>Nematoda</taxon>
        <taxon>Enoplea</taxon>
        <taxon>Dorylaimia</taxon>
        <taxon>Dioctophymatida</taxon>
        <taxon>Dioctophymatoidea</taxon>
        <taxon>Soboliphymatidae</taxon>
        <taxon>Soboliphyme</taxon>
    </lineage>
</organism>
<dbReference type="EMBL" id="UZAM01017777">
    <property type="protein sequence ID" value="VDP48280.1"/>
    <property type="molecule type" value="Genomic_DNA"/>
</dbReference>
<reference evidence="3" key="1">
    <citation type="submission" date="2016-06" db="UniProtKB">
        <authorList>
            <consortium name="WormBaseParasite"/>
        </authorList>
    </citation>
    <scope>IDENTIFICATION</scope>
</reference>
<dbReference type="Proteomes" id="UP000270296">
    <property type="component" value="Unassembled WGS sequence"/>
</dbReference>